<dbReference type="CDD" id="cd00075">
    <property type="entry name" value="HATPase"/>
    <property type="match status" value="1"/>
</dbReference>
<keyword evidence="8" id="KW-0812">Transmembrane</keyword>
<evidence type="ECO:0000259" key="9">
    <source>
        <dbReference type="PROSITE" id="PS50109"/>
    </source>
</evidence>
<dbReference type="PANTHER" id="PTHR44936">
    <property type="entry name" value="SENSOR PROTEIN CREC"/>
    <property type="match status" value="1"/>
</dbReference>
<dbReference type="InterPro" id="IPR036890">
    <property type="entry name" value="HATPase_C_sf"/>
</dbReference>
<dbReference type="Gene3D" id="3.30.565.10">
    <property type="entry name" value="Histidine kinase-like ATPase, C-terminal domain"/>
    <property type="match status" value="1"/>
</dbReference>
<sequence length="371" mass="40385">MDLRVPPKYGFAALAGCCFGLGALHLTHAGPPVGIALESALILCLSGVVFYTAHDLPQWGISRSGQWRAVRIGAGTALGFGVLAGVVWVIWLIGHHAFKLSFLVSFAASLGAAVGSRGSLYAVKADEQLTEAQELATLLSINDRVLRHNIRNELSVALGYLTKIEDADGSPETRQRVATIRDHLESLLETSDRTRRLASIWRTDARCSVDLVAVVEKEVAKLTADAPEATIRTELPERCVVRTHPSVPVAFEEALRNAVEHNDDVTVTVRVWRDDGVHLVVADDGRGIPQIERRTLRNAEETPLEHTEGIGLWLIYWATTRAGGTVEFAANEPQGTAVQIRLPDRPGSDESEGVEPGDFEPEDFEPNGDRL</sequence>
<dbReference type="RefSeq" id="WP_371162030.1">
    <property type="nucleotide sequence ID" value="NZ_JBEDNX010000005.1"/>
</dbReference>
<keyword evidence="8" id="KW-1133">Transmembrane helix</keyword>
<dbReference type="EMBL" id="JBEDNY010000003">
    <property type="protein sequence ID" value="MEZ3164042.1"/>
    <property type="molecule type" value="Genomic_DNA"/>
</dbReference>
<keyword evidence="5 10" id="KW-0418">Kinase</keyword>
<comment type="caution">
    <text evidence="10">The sequence shown here is derived from an EMBL/GenBank/DDBJ whole genome shotgun (WGS) entry which is preliminary data.</text>
</comment>
<organism evidence="10 11">
    <name type="scientific">Halorubrum miltondacostae</name>
    <dbReference type="NCBI Taxonomy" id="3076378"/>
    <lineage>
        <taxon>Archaea</taxon>
        <taxon>Methanobacteriati</taxon>
        <taxon>Methanobacteriota</taxon>
        <taxon>Stenosarchaea group</taxon>
        <taxon>Halobacteria</taxon>
        <taxon>Halobacteriales</taxon>
        <taxon>Haloferacaceae</taxon>
        <taxon>Halorubrum</taxon>
    </lineage>
</organism>
<dbReference type="Proteomes" id="UP001567572">
    <property type="component" value="Unassembled WGS sequence"/>
</dbReference>
<evidence type="ECO:0000256" key="2">
    <source>
        <dbReference type="ARBA" id="ARBA00012438"/>
    </source>
</evidence>
<keyword evidence="4" id="KW-0547">Nucleotide-binding</keyword>
<dbReference type="Pfam" id="PF02518">
    <property type="entry name" value="HATPase_c"/>
    <property type="match status" value="1"/>
</dbReference>
<dbReference type="PROSITE" id="PS50109">
    <property type="entry name" value="HIS_KIN"/>
    <property type="match status" value="1"/>
</dbReference>
<comment type="catalytic activity">
    <reaction evidence="1">
        <text>ATP + protein L-histidine = ADP + protein N-phospho-L-histidine.</text>
        <dbReference type="EC" id="2.7.13.3"/>
    </reaction>
</comment>
<keyword evidence="3" id="KW-0808">Transferase</keyword>
<name>A0ABD5M1F0_9EURY</name>
<evidence type="ECO:0000313" key="11">
    <source>
        <dbReference type="Proteomes" id="UP001567572"/>
    </source>
</evidence>
<dbReference type="GO" id="GO:0004673">
    <property type="term" value="F:protein histidine kinase activity"/>
    <property type="evidence" value="ECO:0007669"/>
    <property type="project" value="UniProtKB-EC"/>
</dbReference>
<evidence type="ECO:0000256" key="3">
    <source>
        <dbReference type="ARBA" id="ARBA00022679"/>
    </source>
</evidence>
<evidence type="ECO:0000256" key="6">
    <source>
        <dbReference type="ARBA" id="ARBA00022840"/>
    </source>
</evidence>
<evidence type="ECO:0000256" key="5">
    <source>
        <dbReference type="ARBA" id="ARBA00022777"/>
    </source>
</evidence>
<accession>A0ABD5M1F0</accession>
<feature type="region of interest" description="Disordered" evidence="7">
    <location>
        <begin position="334"/>
        <end position="371"/>
    </location>
</feature>
<feature type="domain" description="Histidine kinase" evidence="9">
    <location>
        <begin position="145"/>
        <end position="346"/>
    </location>
</feature>
<feature type="compositionally biased region" description="Acidic residues" evidence="7">
    <location>
        <begin position="349"/>
        <end position="371"/>
    </location>
</feature>
<feature type="transmembrane region" description="Helical" evidence="8">
    <location>
        <begin position="69"/>
        <end position="91"/>
    </location>
</feature>
<dbReference type="AlphaFoldDB" id="A0ABD5M1F0"/>
<reference evidence="10 11" key="1">
    <citation type="submission" date="2024-06" db="EMBL/GenBank/DDBJ databases">
        <title>Halorubrum miltondacostae sp. nov., a potential PHA producer isolated from an inland solar saltern in Rio Maior, Portugal.</title>
        <authorList>
            <person name="Albuquerque L."/>
            <person name="Viver T."/>
            <person name="Barroso C."/>
            <person name="Claudino R."/>
            <person name="Galvan M."/>
            <person name="Simoes G."/>
            <person name="Lobo Da Cunha A."/>
            <person name="Egas C."/>
        </authorList>
    </citation>
    <scope>NUCLEOTIDE SEQUENCE [LARGE SCALE GENOMIC DNA]</scope>
    <source>
        <strain evidence="10 11">RMP-11</strain>
    </source>
</reference>
<proteinExistence type="predicted"/>
<keyword evidence="11" id="KW-1185">Reference proteome</keyword>
<dbReference type="InterPro" id="IPR050980">
    <property type="entry name" value="2C_sensor_his_kinase"/>
</dbReference>
<gene>
    <name evidence="10" type="ORF">ABNG04_09205</name>
</gene>
<evidence type="ECO:0000256" key="4">
    <source>
        <dbReference type="ARBA" id="ARBA00022741"/>
    </source>
</evidence>
<dbReference type="GO" id="GO:0005524">
    <property type="term" value="F:ATP binding"/>
    <property type="evidence" value="ECO:0007669"/>
    <property type="project" value="UniProtKB-KW"/>
</dbReference>
<keyword evidence="6" id="KW-0067">ATP-binding</keyword>
<feature type="transmembrane region" description="Helical" evidence="8">
    <location>
        <begin position="39"/>
        <end position="57"/>
    </location>
</feature>
<dbReference type="InterPro" id="IPR003594">
    <property type="entry name" value="HATPase_dom"/>
</dbReference>
<dbReference type="SMART" id="SM00387">
    <property type="entry name" value="HATPase_c"/>
    <property type="match status" value="1"/>
</dbReference>
<dbReference type="EC" id="2.7.13.3" evidence="2"/>
<evidence type="ECO:0000256" key="1">
    <source>
        <dbReference type="ARBA" id="ARBA00000085"/>
    </source>
</evidence>
<dbReference type="SUPFAM" id="SSF55874">
    <property type="entry name" value="ATPase domain of HSP90 chaperone/DNA topoisomerase II/histidine kinase"/>
    <property type="match status" value="1"/>
</dbReference>
<evidence type="ECO:0000256" key="8">
    <source>
        <dbReference type="SAM" id="Phobius"/>
    </source>
</evidence>
<dbReference type="InterPro" id="IPR005467">
    <property type="entry name" value="His_kinase_dom"/>
</dbReference>
<evidence type="ECO:0000313" key="10">
    <source>
        <dbReference type="EMBL" id="MEZ3164042.1"/>
    </source>
</evidence>
<evidence type="ECO:0000256" key="7">
    <source>
        <dbReference type="SAM" id="MobiDB-lite"/>
    </source>
</evidence>
<protein>
    <recommendedName>
        <fullName evidence="2">histidine kinase</fullName>
        <ecNumber evidence="2">2.7.13.3</ecNumber>
    </recommendedName>
</protein>
<dbReference type="PANTHER" id="PTHR44936:SF10">
    <property type="entry name" value="SENSOR PROTEIN RSTB"/>
    <property type="match status" value="1"/>
</dbReference>
<keyword evidence="8" id="KW-0472">Membrane</keyword>